<accession>A0AAD5EH00</accession>
<feature type="compositionally biased region" description="Acidic residues" evidence="4">
    <location>
        <begin position="902"/>
        <end position="912"/>
    </location>
</feature>
<reference evidence="9" key="1">
    <citation type="submission" date="2021-06" db="EMBL/GenBank/DDBJ databases">
        <authorList>
            <consortium name="DOE Joint Genome Institute"/>
            <person name="Mondo S.J."/>
            <person name="Amses K.R."/>
            <person name="Simmons D.R."/>
            <person name="Longcore J.E."/>
            <person name="Seto K."/>
            <person name="Alves G.H."/>
            <person name="Bonds A.E."/>
            <person name="Quandt C.A."/>
            <person name="Davis W.J."/>
            <person name="Chang Y."/>
            <person name="Letcher P.M."/>
            <person name="Powell M.J."/>
            <person name="Kuo A."/>
            <person name="Labutti K."/>
            <person name="Pangilinan J."/>
            <person name="Andreopoulos W."/>
            <person name="Tritt A."/>
            <person name="Riley R."/>
            <person name="Hundley H."/>
            <person name="Johnson J."/>
            <person name="Lipzen A."/>
            <person name="Barry K."/>
            <person name="Berbee M.L."/>
            <person name="Buchler N.E."/>
            <person name="Grigoriev I.V."/>
            <person name="Spatafora J.W."/>
            <person name="Stajich J.E."/>
            <person name="James T.Y."/>
        </authorList>
    </citation>
    <scope>NUCLEOTIDE SEQUENCE</scope>
    <source>
        <strain evidence="9">AG</strain>
    </source>
</reference>
<feature type="region of interest" description="Disordered" evidence="4">
    <location>
        <begin position="1810"/>
        <end position="1833"/>
    </location>
</feature>
<dbReference type="GO" id="GO:0007005">
    <property type="term" value="P:mitochondrion organization"/>
    <property type="evidence" value="ECO:0007669"/>
    <property type="project" value="TreeGrafter"/>
</dbReference>
<evidence type="ECO:0000259" key="6">
    <source>
        <dbReference type="Pfam" id="PF25033"/>
    </source>
</evidence>
<evidence type="ECO:0000259" key="8">
    <source>
        <dbReference type="Pfam" id="PF25037"/>
    </source>
</evidence>
<feature type="compositionally biased region" description="Polar residues" evidence="4">
    <location>
        <begin position="1658"/>
        <end position="1684"/>
    </location>
</feature>
<evidence type="ECO:0000256" key="3">
    <source>
        <dbReference type="ARBA" id="ARBA00023055"/>
    </source>
</evidence>
<feature type="domain" description="VPS13-like middle region" evidence="6">
    <location>
        <begin position="1201"/>
        <end position="1973"/>
    </location>
</feature>
<dbReference type="Proteomes" id="UP001206595">
    <property type="component" value="Unassembled WGS sequence"/>
</dbReference>
<organism evidence="9 10">
    <name type="scientific">Umbelopsis ramanniana AG</name>
    <dbReference type="NCBI Taxonomy" id="1314678"/>
    <lineage>
        <taxon>Eukaryota</taxon>
        <taxon>Fungi</taxon>
        <taxon>Fungi incertae sedis</taxon>
        <taxon>Mucoromycota</taxon>
        <taxon>Mucoromycotina</taxon>
        <taxon>Umbelopsidomycetes</taxon>
        <taxon>Umbelopsidales</taxon>
        <taxon>Umbelopsidaceae</taxon>
        <taxon>Umbelopsis</taxon>
    </lineage>
</organism>
<evidence type="ECO:0000256" key="1">
    <source>
        <dbReference type="ARBA" id="ARBA00006545"/>
    </source>
</evidence>
<feature type="region of interest" description="Disordered" evidence="4">
    <location>
        <begin position="902"/>
        <end position="939"/>
    </location>
</feature>
<dbReference type="Pfam" id="PF25037">
    <property type="entry name" value="VPS13_C"/>
    <property type="match status" value="1"/>
</dbReference>
<reference evidence="9" key="2">
    <citation type="journal article" date="2022" name="Proc. Natl. Acad. Sci. U.S.A.">
        <title>Diploid-dominant life cycles characterize the early evolution of Fungi.</title>
        <authorList>
            <person name="Amses K.R."/>
            <person name="Simmons D.R."/>
            <person name="Longcore J.E."/>
            <person name="Mondo S.J."/>
            <person name="Seto K."/>
            <person name="Jeronimo G.H."/>
            <person name="Bonds A.E."/>
            <person name="Quandt C.A."/>
            <person name="Davis W.J."/>
            <person name="Chang Y."/>
            <person name="Federici B.A."/>
            <person name="Kuo A."/>
            <person name="LaButti K."/>
            <person name="Pangilinan J."/>
            <person name="Andreopoulos W."/>
            <person name="Tritt A."/>
            <person name="Riley R."/>
            <person name="Hundley H."/>
            <person name="Johnson J."/>
            <person name="Lipzen A."/>
            <person name="Barry K."/>
            <person name="Lang B.F."/>
            <person name="Cuomo C.A."/>
            <person name="Buchler N.E."/>
            <person name="Grigoriev I.V."/>
            <person name="Spatafora J.W."/>
            <person name="Stajich J.E."/>
            <person name="James T.Y."/>
        </authorList>
    </citation>
    <scope>NUCLEOTIDE SEQUENCE</scope>
    <source>
        <strain evidence="9">AG</strain>
    </source>
</reference>
<evidence type="ECO:0000256" key="4">
    <source>
        <dbReference type="SAM" id="MobiDB-lite"/>
    </source>
</evidence>
<dbReference type="GO" id="GO:0045053">
    <property type="term" value="P:protein retention in Golgi apparatus"/>
    <property type="evidence" value="ECO:0007669"/>
    <property type="project" value="TreeGrafter"/>
</dbReference>
<evidence type="ECO:0000313" key="9">
    <source>
        <dbReference type="EMBL" id="KAI8583197.1"/>
    </source>
</evidence>
<dbReference type="PANTHER" id="PTHR16166:SF93">
    <property type="entry name" value="INTERMEMBRANE LIPID TRANSFER PROTEIN VPS13"/>
    <property type="match status" value="1"/>
</dbReference>
<feature type="region of interest" description="Disordered" evidence="4">
    <location>
        <begin position="445"/>
        <end position="466"/>
    </location>
</feature>
<sequence>MLESLVTTLLNTFLGAYISNLNYNQMKIGIWSGEVKLNNLLLKKEALDKFDLPIDVIRGHLGELTMSIPWSNLKTKPVQVHIKDVYVLAAPRNESNITVEEEERRAQQRKQERLANAELIDNSNSVQRKKPETEATTAQEDAKNSSFMSQLVTKIIDNVQVSIKNVHVRYEDNVSNPGHPFAAGVTLSEVSALSTNGEWVPTFISEMTNTTHKLATLEALSVYWNTDTPLLAKVSPEDFGKEFYAMISKPDKEQADNRYVLKPVSGTGKVTISKQYGGSTPKFDVNMLFEELGFIVDEEQYQDAILTVDLFHTYLKRQQYRALRPPLPKTPKTHPREFFKFAQRAVLDHIHEKNYKWSWDHFRKRRDDRKQYISCHVDNELGRATAQQKEALKKLEQKLSFEDIRFYRSMAKSKLKRERASINQQAKTQETTAKKAGNWLSSWWGGSSEKQSNGGDEDPESAEVTEQQRQELFEAIDWNEDKAALSMAVDMPKDTMKALIHVKLKRGSFTLRKSPHSNVTQDLVTLVFDTVTCDIIQYLESLKVSAALGDLRLYDGSTKGTLYQKMIGVKNKNQKSREISIRDQEELEKSFDVGEHRTVESDPFFSVIFEKGPLDGRADNAITVKMHHLEIIYNPEIIKDVMRFFKPPETNMETVNALIEVAGNTLEGLKRQTRAGLEYALESHTTLDLRVDMDAPIIIVPVDVTRKDAWALVVDAGHINVESNLAPKEAIDRVLAKQGMEYSEDDFKELESLVYDKFSIKLTETKVLIAESVDKSRQAINDPSGAEDAHLIDQIDMDFLCEICIVPKRTQLTKIKISGHLPLVSINFSDKKYKTLMNIIDIIVPSIDDEPSGQESVQDYGAAKLEDENMVLSGKMDNSKRTSYFGKPVWETPQPELLLLSDTEDSDDDEDSVQSTEGYTSHDSSKTSSMRSTRGNDDAQVSNEYKQTNFSLSFQIDRVQATLKEAHSNSTESDILLCDVVLENFLLVFTQRMFDMNVDVSLKTLSVIDRMEHGNEFTYLITSDKISPDGNNNEGKKNLVNVQYKKINPKSPEYDKIDQSVDVELSALNIIVTRSSILTLYNFILSTFTGPTKENNPATPESNRRERSESRVSIASSVESKKPVEQSNTPQQTGTGVIKVQICLESLDLILNDDGIRLATGCLSHGDVSVLVKPTTLSVDVKIGNFELKDDTNRPMAPNEDIETSHSNVQLLYLEGKELATFRYVTYDKEASRYPGYDQLIFLRMGSLRLNFVENSVHQLMEYGSRFAEMKGVYDAAREAAFSSAQQIQQSEALLHYDIRIRSPTVVFPSMDRKRPQDKMIARLGEISVENKFSESKIELKPEGTSPVTIKENSIRARVESINLRSEFMTKDEETGEEQQQVLDILKELHLDFNVITINHVHGTLIPDTQVNGAVSDIQMNLTERQFKFLIETSNSITSAFTTGPEDTEELENEATDQLALQAMQSVGVADGSNARSSETIKHVVKSEALSKEDTNKQPGEKPWSTLDLNIDFKDIKLEIFQSEAIIKEEDLPKWSLASFSLEHTTFKMCNKSDSSSNMELQIESIVLRDTRVDVKSEFRDVMNRIRTDGPQLQLRHETSPPNPSSDQTLLVALDTPHIILSVDHIFALQKYFMAPFTVEQATEAQRYAETQKKKASTDVTKPQTTRNTTHGRATRATKAQSIDQQTPKGSFYYRINIVDPEIVLLANPALPNSEAIILSAEQILVSQQALMTINVSKIGMFLCIMNKKSEASIRFVEDFEISMSMESHTSANNNITSIVIDLTTFVLKLSYMDITVISTVVNRALELLGQSNSSGPPPDSKEDDDNSDDESVDKISEITAAHTEAPSVMSTSVLRRRMNNEPYIVMSRETLKLNSQGIQIILMDDLYEMPILDMNLKPFTVNVSDWSKALLVDSSFSLYTGFFNIKNSHWEPLIEPWSFNVKVSRALIAESLEIDVSSKRKLEINVEHTFVESMLNYSNGLGNGNKQQFEVARGSLKPYRIENRTGYTISVWNSQYRDVPDNKQLTQVKNGENLPWSFTDWRKQREMELSTFGNNNLGIRFDDKKWEPLKAITIDRQGEHQYILRPKINEISHRLVVDIKIVDNVKVVTLRSGLLLQNRTLIPLEVTITDSKGTEIHDASVIHPEADFSVPIDECYDYWFRIRPKVEGYKMSEKAMHWSDLTLSKPPDSIECNYEEVGPPSFRFHVNSIFDKKNPASKRYPFMKVQLSPPIEIENLLPFDITYRVVDKDSGQDFSSELEKSGRSPLHIIDLKHLLLMSIDVHDTAYQTSELVVINSHRSNEIAAEQTLILLDSNNRPLRLKLFFSDVPGTPGARRLSICAPYVIINKTGLSISYKYKPFLQTAKIAAGQGDDDVEQTEAVPVYMFSYPKDDHRNRVQLRLKDSGWSQPISFEAVGSTQEIGMPKVGDKEVYLGISVTEGQGKFLHTNIITITPRYILKNNLGFDLRFKETGAEDDQFLSNGGKGVVHDLQKSHKSKYLSIRPSGLQSQWSAPFNINHIGTLYVKLESSEEVPVLLAKISILLEDATIFIVLSRDNGKWPYLIINDSSVDISLFQQSESATKDDESSVYNLWTKPKVYELKSGATMKYSWDFPSMKDKKVVLAIGERTRAVDIKEIGHQVPFRYRKSRRDPGIMSIDVVARGPMQILRLSDYDQSSSMFKLKSSASSAMGSTIVDESVRETFEEVDVEHVINYTISVDLQGIGISIINQRLQEMAYVSMKDLQVKVTDSSIYQSLRVSIQWLQIDNQFFGSTFPILLYPTAIPKDDTENIGYPTFHFAIDKVKDNSQGVLYLKYFSLLLQEMTFEIDEDFLFGLMEFSKFSVPGWEKQEPKILCSEDMDIPDPKVQEEAEELYFEVFNIQPMRLNLSFVRTERINASPVEERNSGHSPLMFVFNVFTMTIGSVNDAPVKLNALAAENMRVSYNDLIKRMTYHYGEQVVYQIHKVIGSADVIGNPVGLFNTLSSGVAELFYEPYQGVIMSDRPQDLGIGIARGVGGFFKKSVFGFSDSFSKFTGSIGKGLAVATMDRKFQDRRRANMTRNRPKHAMYGVTQGVNQFGTSVASGVAGLVKRPMEGASKEGVGGFVTGMGRGLVGVVTKPVVGMFDLANNVSQGVRNTTTLFDVNSIDRLRLPRYIAGDGILRPYSQREALGQSWLKDLENGKFFSELYIAHCLLTTNEMAAILTNTRILVINTRKSTLEWQEHFSDIESLVFKQSGILIKPRTARGEPYIPIPEPSTAKWFFAKIEDTVAQWGEQQNIES</sequence>
<dbReference type="GO" id="GO:0006869">
    <property type="term" value="P:lipid transport"/>
    <property type="evidence" value="ECO:0007669"/>
    <property type="project" value="UniProtKB-KW"/>
</dbReference>
<dbReference type="Pfam" id="PF25033">
    <property type="entry name" value="VPS13_M"/>
    <property type="match status" value="1"/>
</dbReference>
<keyword evidence="10" id="KW-1185">Reference proteome</keyword>
<evidence type="ECO:0008006" key="11">
    <source>
        <dbReference type="Google" id="ProtNLM"/>
    </source>
</evidence>
<evidence type="ECO:0000259" key="7">
    <source>
        <dbReference type="Pfam" id="PF25036"/>
    </source>
</evidence>
<gene>
    <name evidence="9" type="ORF">K450DRAFT_268716</name>
</gene>
<dbReference type="InterPro" id="IPR026854">
    <property type="entry name" value="VPS13_N"/>
</dbReference>
<dbReference type="GeneID" id="75918233"/>
<evidence type="ECO:0000313" key="10">
    <source>
        <dbReference type="Proteomes" id="UP001206595"/>
    </source>
</evidence>
<comment type="similarity">
    <text evidence="1">Belongs to the VPS13 family.</text>
</comment>
<protein>
    <recommendedName>
        <fullName evidence="11">Vacuolar protein sorting-associated protein</fullName>
    </recommendedName>
</protein>
<dbReference type="Pfam" id="PF12624">
    <property type="entry name" value="VPS13_N"/>
    <property type="match status" value="1"/>
</dbReference>
<evidence type="ECO:0000259" key="5">
    <source>
        <dbReference type="Pfam" id="PF12624"/>
    </source>
</evidence>
<dbReference type="EMBL" id="MU620897">
    <property type="protein sequence ID" value="KAI8583197.1"/>
    <property type="molecule type" value="Genomic_DNA"/>
</dbReference>
<dbReference type="InterPro" id="IPR056747">
    <property type="entry name" value="VPS13-like_M"/>
</dbReference>
<feature type="region of interest" description="Disordered" evidence="4">
    <location>
        <begin position="115"/>
        <end position="143"/>
    </location>
</feature>
<keyword evidence="3" id="KW-0445">Lipid transport</keyword>
<name>A0AAD5EH00_UMBRA</name>
<feature type="domain" description="Vacuolar protein sorting-associated protein 13 VPS13 adaptor binding" evidence="7">
    <location>
        <begin position="2041"/>
        <end position="2616"/>
    </location>
</feature>
<feature type="region of interest" description="Disordered" evidence="4">
    <location>
        <begin position="1651"/>
        <end position="1684"/>
    </location>
</feature>
<feature type="domain" description="Intermembrane lipid transfer protein VPS13-like C-terminal" evidence="8">
    <location>
        <begin position="3147"/>
        <end position="3251"/>
    </location>
</feature>
<comment type="caution">
    <text evidence="9">The sequence shown here is derived from an EMBL/GenBank/DDBJ whole genome shotgun (WGS) entry which is preliminary data.</text>
</comment>
<proteinExistence type="inferred from homology"/>
<feature type="compositionally biased region" description="Polar residues" evidence="4">
    <location>
        <begin position="134"/>
        <end position="143"/>
    </location>
</feature>
<dbReference type="InterPro" id="IPR009543">
    <property type="entry name" value="VPS13_VAB"/>
</dbReference>
<feature type="compositionally biased region" description="Acidic residues" evidence="4">
    <location>
        <begin position="1822"/>
        <end position="1832"/>
    </location>
</feature>
<feature type="compositionally biased region" description="Polar residues" evidence="4">
    <location>
        <begin position="1091"/>
        <end position="1100"/>
    </location>
</feature>
<dbReference type="InterPro" id="IPR026847">
    <property type="entry name" value="VPS13"/>
</dbReference>
<dbReference type="InterPro" id="IPR056748">
    <property type="entry name" value="VPS13-like_C"/>
</dbReference>
<dbReference type="GO" id="GO:0006623">
    <property type="term" value="P:protein targeting to vacuole"/>
    <property type="evidence" value="ECO:0007669"/>
    <property type="project" value="TreeGrafter"/>
</dbReference>
<dbReference type="PANTHER" id="PTHR16166">
    <property type="entry name" value="VACUOLAR PROTEIN SORTING-ASSOCIATED PROTEIN VPS13"/>
    <property type="match status" value="1"/>
</dbReference>
<feature type="compositionally biased region" description="Polar residues" evidence="4">
    <location>
        <begin position="913"/>
        <end position="939"/>
    </location>
</feature>
<dbReference type="GO" id="GO:0045324">
    <property type="term" value="P:late endosome to vacuole transport"/>
    <property type="evidence" value="ECO:0007669"/>
    <property type="project" value="TreeGrafter"/>
</dbReference>
<feature type="region of interest" description="Disordered" evidence="4">
    <location>
        <begin position="1091"/>
        <end position="1132"/>
    </location>
</feature>
<dbReference type="Pfam" id="PF25036">
    <property type="entry name" value="VPS13_VAB"/>
    <property type="match status" value="1"/>
</dbReference>
<dbReference type="RefSeq" id="XP_051448201.1">
    <property type="nucleotide sequence ID" value="XM_051592891.1"/>
</dbReference>
<evidence type="ECO:0000256" key="2">
    <source>
        <dbReference type="ARBA" id="ARBA00022448"/>
    </source>
</evidence>
<feature type="domain" description="Chorein N-terminal" evidence="5">
    <location>
        <begin position="1"/>
        <end position="964"/>
    </location>
</feature>
<keyword evidence="2" id="KW-0813">Transport</keyword>